<feature type="coiled-coil region" evidence="1">
    <location>
        <begin position="159"/>
        <end position="193"/>
    </location>
</feature>
<evidence type="ECO:0000313" key="2">
    <source>
        <dbReference type="EMBL" id="EAT13769.1"/>
    </source>
</evidence>
<dbReference type="HOGENOM" id="CLU_808131_0_0_6"/>
<reference evidence="2 3" key="1">
    <citation type="submission" date="2006-03" db="EMBL/GenBank/DDBJ databases">
        <authorList>
            <person name="Pinhassi J."/>
            <person name="Pedros-Alio C."/>
            <person name="Ferriera S."/>
            <person name="Johnson J."/>
            <person name="Kravitz S."/>
            <person name="Halpern A."/>
            <person name="Remington K."/>
            <person name="Beeson K."/>
            <person name="Tran B."/>
            <person name="Rogers Y.-H."/>
            <person name="Friedman R."/>
            <person name="Venter J.C."/>
        </authorList>
    </citation>
    <scope>NUCLEOTIDE SEQUENCE [LARGE SCALE GENOMIC DNA]</scope>
    <source>
        <strain evidence="2 3">RED65</strain>
    </source>
</reference>
<evidence type="ECO:0000256" key="1">
    <source>
        <dbReference type="SAM" id="Coils"/>
    </source>
</evidence>
<comment type="caution">
    <text evidence="2">The sequence shown here is derived from an EMBL/GenBank/DDBJ whole genome shotgun (WGS) entry which is preliminary data.</text>
</comment>
<dbReference type="OrthoDB" id="6189582at2"/>
<dbReference type="EMBL" id="AAQH01000001">
    <property type="protein sequence ID" value="EAT13769.1"/>
    <property type="molecule type" value="Genomic_DNA"/>
</dbReference>
<dbReference type="AlphaFoldDB" id="Q1N623"/>
<dbReference type="STRING" id="207949.RED65_10264"/>
<protein>
    <submittedName>
        <fullName evidence="2">Uncharacterized protein</fullName>
    </submittedName>
</protein>
<organism evidence="2 3">
    <name type="scientific">Bermanella marisrubri</name>
    <dbReference type="NCBI Taxonomy" id="207949"/>
    <lineage>
        <taxon>Bacteria</taxon>
        <taxon>Pseudomonadati</taxon>
        <taxon>Pseudomonadota</taxon>
        <taxon>Gammaproteobacteria</taxon>
        <taxon>Oceanospirillales</taxon>
        <taxon>Oceanospirillaceae</taxon>
        <taxon>Bermanella</taxon>
    </lineage>
</organism>
<sequence>MATQSLLVQTEKGYGSNSAYCLFSGKDISQILGHEAFEKALERQRTFQERGSISLAYVEYNDSGLIQAVVLFKLPLDDDGRCAEGWHMPLQRLAHTAGRGPNLGSGRIRLACRSQCSISWLQPLLWDPTPRIFANLKQVVAKHAKELPGQAEINTDFLIRQFRNETAGYRNELQQLQQELEQQRLLNERLLNKLNTQPVNTSVESMSKEERIDHHVLRQKAERQAMRIRELEVTNEKLRQSQSQTDEPKIVEAMQQNEVMSVVFHPGAGHINLSPYELIEYLQDPKAYAAHYLGMSKFHYGQWLKHYESGCCEVCDEKIAIIADPQIFDAEVDIYCDAHKPIA</sequence>
<accession>Q1N623</accession>
<proteinExistence type="predicted"/>
<evidence type="ECO:0000313" key="3">
    <source>
        <dbReference type="Proteomes" id="UP000004263"/>
    </source>
</evidence>
<keyword evidence="1" id="KW-0175">Coiled coil</keyword>
<name>Q1N623_9GAMM</name>
<keyword evidence="3" id="KW-1185">Reference proteome</keyword>
<gene>
    <name evidence="2" type="ORF">RED65_10264</name>
</gene>
<dbReference type="RefSeq" id="WP_007017190.1">
    <property type="nucleotide sequence ID" value="NZ_CH724113.1"/>
</dbReference>
<dbReference type="Proteomes" id="UP000004263">
    <property type="component" value="Unassembled WGS sequence"/>
</dbReference>